<protein>
    <recommendedName>
        <fullName evidence="1">USP domain-containing protein</fullName>
    </recommendedName>
</protein>
<comment type="caution">
    <text evidence="2">The sequence shown here is derived from an EMBL/GenBank/DDBJ whole genome shotgun (WGS) entry which is preliminary data.</text>
</comment>
<dbReference type="Pfam" id="PF00443">
    <property type="entry name" value="UCH"/>
    <property type="match status" value="1"/>
</dbReference>
<dbReference type="PROSITE" id="PS50235">
    <property type="entry name" value="USP_3"/>
    <property type="match status" value="1"/>
</dbReference>
<gene>
    <name evidence="2" type="ORF">M9Y10_004066</name>
</gene>
<dbReference type="EMBL" id="JAPFFF010000010">
    <property type="protein sequence ID" value="KAK8881331.1"/>
    <property type="molecule type" value="Genomic_DNA"/>
</dbReference>
<proteinExistence type="predicted"/>
<dbReference type="InterPro" id="IPR028889">
    <property type="entry name" value="USP"/>
</dbReference>
<dbReference type="InterPro" id="IPR038765">
    <property type="entry name" value="Papain-like_cys_pep_sf"/>
</dbReference>
<organism evidence="2 3">
    <name type="scientific">Tritrichomonas musculus</name>
    <dbReference type="NCBI Taxonomy" id="1915356"/>
    <lineage>
        <taxon>Eukaryota</taxon>
        <taxon>Metamonada</taxon>
        <taxon>Parabasalia</taxon>
        <taxon>Tritrichomonadida</taxon>
        <taxon>Tritrichomonadidae</taxon>
        <taxon>Tritrichomonas</taxon>
    </lineage>
</organism>
<sequence length="303" mass="35464">MISPKLLLKKLQSKTGSSKNIDFQVFLGIKNVNGINHDHHYCYAISFLQLFFHCPDVIQYFNKSVPKNSTERLLSKIFKELYKKNIYSAIDIINFILNWQGWNGGLLPNDNGDIIEFVNYLLNSVTQKLSDFFFLIEGEFYDTSIAPYDRNYFLTVLPNGRTIEDVLNNSMKKCKKITRYPKYLMISLSRNEIDNVNEHYIPINSFLKIGSIVYKHHATTVFNGKVAAGHYTSLIKIDDEYFQFNDEIVSALFYYERCPPTLRTFITEINNQMNRRGALFLYIKSYENYVPNVYEQIVFQCPN</sequence>
<evidence type="ECO:0000259" key="1">
    <source>
        <dbReference type="PROSITE" id="PS50235"/>
    </source>
</evidence>
<dbReference type="SUPFAM" id="SSF54001">
    <property type="entry name" value="Cysteine proteinases"/>
    <property type="match status" value="1"/>
</dbReference>
<keyword evidence="3" id="KW-1185">Reference proteome</keyword>
<dbReference type="Gene3D" id="3.90.70.10">
    <property type="entry name" value="Cysteine proteinases"/>
    <property type="match status" value="2"/>
</dbReference>
<evidence type="ECO:0000313" key="3">
    <source>
        <dbReference type="Proteomes" id="UP001470230"/>
    </source>
</evidence>
<reference evidence="2 3" key="1">
    <citation type="submission" date="2024-04" db="EMBL/GenBank/DDBJ databases">
        <title>Tritrichomonas musculus Genome.</title>
        <authorList>
            <person name="Alves-Ferreira E."/>
            <person name="Grigg M."/>
            <person name="Lorenzi H."/>
            <person name="Galac M."/>
        </authorList>
    </citation>
    <scope>NUCLEOTIDE SEQUENCE [LARGE SCALE GENOMIC DNA]</scope>
    <source>
        <strain evidence="2 3">EAF2021</strain>
    </source>
</reference>
<accession>A0ABR2JSD0</accession>
<dbReference type="Proteomes" id="UP001470230">
    <property type="component" value="Unassembled WGS sequence"/>
</dbReference>
<dbReference type="InterPro" id="IPR001394">
    <property type="entry name" value="Peptidase_C19_UCH"/>
</dbReference>
<name>A0ABR2JSD0_9EUKA</name>
<feature type="domain" description="USP" evidence="1">
    <location>
        <begin position="33"/>
        <end position="285"/>
    </location>
</feature>
<evidence type="ECO:0000313" key="2">
    <source>
        <dbReference type="EMBL" id="KAK8881331.1"/>
    </source>
</evidence>